<keyword evidence="4" id="KW-1185">Reference proteome</keyword>
<reference evidence="1 4" key="2">
    <citation type="submission" date="2021-03" db="EMBL/GenBank/DDBJ databases">
        <title>Whole genome shotgun sequence of Salinispora arenicola NBRC 105043.</title>
        <authorList>
            <person name="Komaki H."/>
            <person name="Tamura T."/>
        </authorList>
    </citation>
    <scope>NUCLEOTIDE SEQUENCE [LARGE SCALE GENOMIC DNA]</scope>
    <source>
        <strain evidence="1 4">NBRC 105043</strain>
    </source>
</reference>
<dbReference type="GO" id="GO:0005829">
    <property type="term" value="C:cytosol"/>
    <property type="evidence" value="ECO:0007669"/>
    <property type="project" value="TreeGrafter"/>
</dbReference>
<dbReference type="Gene3D" id="1.10.150.240">
    <property type="entry name" value="Putative phosphatase, domain 2"/>
    <property type="match status" value="1"/>
</dbReference>
<dbReference type="InterPro" id="IPR041492">
    <property type="entry name" value="HAD_2"/>
</dbReference>
<evidence type="ECO:0000313" key="2">
    <source>
        <dbReference type="EMBL" id="TQL36681.1"/>
    </source>
</evidence>
<dbReference type="PANTHER" id="PTHR43434:SF20">
    <property type="entry name" value="5'-NUCLEOTIDASE"/>
    <property type="match status" value="1"/>
</dbReference>
<gene>
    <name evidence="2" type="ORF">FB564_1791</name>
    <name evidence="1" type="ORF">Sar04_42970</name>
</gene>
<dbReference type="InterPro" id="IPR023214">
    <property type="entry name" value="HAD_sf"/>
</dbReference>
<comment type="caution">
    <text evidence="2">The sequence shown here is derived from an EMBL/GenBank/DDBJ whole genome shotgun (WGS) entry which is preliminary data.</text>
</comment>
<dbReference type="SUPFAM" id="SSF56784">
    <property type="entry name" value="HAD-like"/>
    <property type="match status" value="1"/>
</dbReference>
<dbReference type="Pfam" id="PF13419">
    <property type="entry name" value="HAD_2"/>
    <property type="match status" value="1"/>
</dbReference>
<protein>
    <submittedName>
        <fullName evidence="1">Hydrolase</fullName>
    </submittedName>
    <submittedName>
        <fullName evidence="2">Phosphoglycolate phosphatase</fullName>
    </submittedName>
</protein>
<proteinExistence type="predicted"/>
<dbReference type="GO" id="GO:0016787">
    <property type="term" value="F:hydrolase activity"/>
    <property type="evidence" value="ECO:0007669"/>
    <property type="project" value="UniProtKB-KW"/>
</dbReference>
<dbReference type="AlphaFoldDB" id="A0A542XLF9"/>
<dbReference type="InterPro" id="IPR036412">
    <property type="entry name" value="HAD-like_sf"/>
</dbReference>
<reference evidence="2 3" key="1">
    <citation type="submission" date="2019-06" db="EMBL/GenBank/DDBJ databases">
        <title>Sequencing the genomes of 1000 actinobacteria strains.</title>
        <authorList>
            <person name="Klenk H.-P."/>
        </authorList>
    </citation>
    <scope>NUCLEOTIDE SEQUENCE [LARGE SCALE GENOMIC DNA]</scope>
    <source>
        <strain evidence="2 3">DSM 44819</strain>
    </source>
</reference>
<evidence type="ECO:0000313" key="1">
    <source>
        <dbReference type="EMBL" id="GIM87561.1"/>
    </source>
</evidence>
<dbReference type="Gene3D" id="3.40.50.1000">
    <property type="entry name" value="HAD superfamily/HAD-like"/>
    <property type="match status" value="1"/>
</dbReference>
<dbReference type="GO" id="GO:0004713">
    <property type="term" value="F:protein tyrosine kinase activity"/>
    <property type="evidence" value="ECO:0007669"/>
    <property type="project" value="TreeGrafter"/>
</dbReference>
<evidence type="ECO:0000313" key="4">
    <source>
        <dbReference type="Proteomes" id="UP000677457"/>
    </source>
</evidence>
<dbReference type="Proteomes" id="UP000315983">
    <property type="component" value="Unassembled WGS sequence"/>
</dbReference>
<dbReference type="EMBL" id="VFOL01000001">
    <property type="protein sequence ID" value="TQL36681.1"/>
    <property type="molecule type" value="Genomic_DNA"/>
</dbReference>
<keyword evidence="1" id="KW-0378">Hydrolase</keyword>
<dbReference type="EMBL" id="BOQM01000044">
    <property type="protein sequence ID" value="GIM87561.1"/>
    <property type="molecule type" value="Genomic_DNA"/>
</dbReference>
<dbReference type="PANTHER" id="PTHR43434">
    <property type="entry name" value="PHOSPHOGLYCOLATE PHOSPHATASE"/>
    <property type="match status" value="1"/>
</dbReference>
<dbReference type="Proteomes" id="UP000677457">
    <property type="component" value="Unassembled WGS sequence"/>
</dbReference>
<dbReference type="InterPro" id="IPR023198">
    <property type="entry name" value="PGP-like_dom2"/>
</dbReference>
<name>A0A542XLF9_SALAC</name>
<organism evidence="2 3">
    <name type="scientific">Salinispora arenicola</name>
    <dbReference type="NCBI Taxonomy" id="168697"/>
    <lineage>
        <taxon>Bacteria</taxon>
        <taxon>Bacillati</taxon>
        <taxon>Actinomycetota</taxon>
        <taxon>Actinomycetes</taxon>
        <taxon>Micromonosporales</taxon>
        <taxon>Micromonosporaceae</taxon>
        <taxon>Salinispora</taxon>
    </lineage>
</organism>
<sequence>MANVNPRSPRPPVIGFDLDLTLIDTREATAHALRTVNKELGERIDVDAFVSRLGPPIRGELRQWVPEVRLDAAVAAFRATFTGTGLRYLRPGPGATDILQALSRAGGRSIVITSRRPFVARAALEATGLRAAMLVGGLTGIEKAPAMIGNGVAAYVGDHALDMLGAAAAGIPGIGVLTGAHDEAELRTAGACLVVSTLTDLLGISRL</sequence>
<accession>A0A542XLF9</accession>
<evidence type="ECO:0000313" key="3">
    <source>
        <dbReference type="Proteomes" id="UP000315983"/>
    </source>
</evidence>
<dbReference type="InterPro" id="IPR050155">
    <property type="entry name" value="HAD-like_hydrolase_sf"/>
</dbReference>